<evidence type="ECO:0000256" key="1">
    <source>
        <dbReference type="SAM" id="MobiDB-lite"/>
    </source>
</evidence>
<gene>
    <name evidence="2" type="ORF">B0T10DRAFT_593442</name>
</gene>
<dbReference type="EMBL" id="JAGPYM010000068">
    <property type="protein sequence ID" value="KAH6869640.1"/>
    <property type="molecule type" value="Genomic_DNA"/>
</dbReference>
<comment type="caution">
    <text evidence="2">The sequence shown here is derived from an EMBL/GenBank/DDBJ whole genome shotgun (WGS) entry which is preliminary data.</text>
</comment>
<dbReference type="AlphaFoldDB" id="A0A9P8VPP7"/>
<feature type="region of interest" description="Disordered" evidence="1">
    <location>
        <begin position="134"/>
        <end position="184"/>
    </location>
</feature>
<organism evidence="2 3">
    <name type="scientific">Thelonectria olida</name>
    <dbReference type="NCBI Taxonomy" id="1576542"/>
    <lineage>
        <taxon>Eukaryota</taxon>
        <taxon>Fungi</taxon>
        <taxon>Dikarya</taxon>
        <taxon>Ascomycota</taxon>
        <taxon>Pezizomycotina</taxon>
        <taxon>Sordariomycetes</taxon>
        <taxon>Hypocreomycetidae</taxon>
        <taxon>Hypocreales</taxon>
        <taxon>Nectriaceae</taxon>
        <taxon>Thelonectria</taxon>
    </lineage>
</organism>
<sequence>MGTKPWKVPQDPARSLRVRTEGLMRKCMDLTKLGVRVALYIEKVDDGKAFCYKTHPDLEPSWNEPGPQPRATSQTAMTPQPANKQGTATQTRSSPSIPDLDSLRLAWPSTGKTSPLKPNWDDLEIVRIGPELERDLAPVNPAPQVYQNGPRTAPASRKRPRPASPDGLEESPRKRERSTSWFDY</sequence>
<feature type="region of interest" description="Disordered" evidence="1">
    <location>
        <begin position="54"/>
        <end position="122"/>
    </location>
</feature>
<dbReference type="Proteomes" id="UP000777438">
    <property type="component" value="Unassembled WGS sequence"/>
</dbReference>
<name>A0A9P8VPP7_9HYPO</name>
<evidence type="ECO:0000313" key="3">
    <source>
        <dbReference type="Proteomes" id="UP000777438"/>
    </source>
</evidence>
<evidence type="ECO:0000313" key="2">
    <source>
        <dbReference type="EMBL" id="KAH6869640.1"/>
    </source>
</evidence>
<reference evidence="2 3" key="1">
    <citation type="journal article" date="2021" name="Nat. Commun.">
        <title>Genetic determinants of endophytism in the Arabidopsis root mycobiome.</title>
        <authorList>
            <person name="Mesny F."/>
            <person name="Miyauchi S."/>
            <person name="Thiergart T."/>
            <person name="Pickel B."/>
            <person name="Atanasova L."/>
            <person name="Karlsson M."/>
            <person name="Huettel B."/>
            <person name="Barry K.W."/>
            <person name="Haridas S."/>
            <person name="Chen C."/>
            <person name="Bauer D."/>
            <person name="Andreopoulos W."/>
            <person name="Pangilinan J."/>
            <person name="LaButti K."/>
            <person name="Riley R."/>
            <person name="Lipzen A."/>
            <person name="Clum A."/>
            <person name="Drula E."/>
            <person name="Henrissat B."/>
            <person name="Kohler A."/>
            <person name="Grigoriev I.V."/>
            <person name="Martin F.M."/>
            <person name="Hacquard S."/>
        </authorList>
    </citation>
    <scope>NUCLEOTIDE SEQUENCE [LARGE SCALE GENOMIC DNA]</scope>
    <source>
        <strain evidence="2 3">MPI-CAGE-CH-0241</strain>
    </source>
</reference>
<feature type="compositionally biased region" description="Polar residues" evidence="1">
    <location>
        <begin position="70"/>
        <end position="96"/>
    </location>
</feature>
<proteinExistence type="predicted"/>
<keyword evidence="3" id="KW-1185">Reference proteome</keyword>
<accession>A0A9P8VPP7</accession>
<protein>
    <submittedName>
        <fullName evidence="2">Uncharacterized protein</fullName>
    </submittedName>
</protein>
<dbReference type="OrthoDB" id="5077730at2759"/>